<dbReference type="Proteomes" id="UP001201812">
    <property type="component" value="Unassembled WGS sequence"/>
</dbReference>
<proteinExistence type="predicted"/>
<dbReference type="AlphaFoldDB" id="A0AAD4QS20"/>
<keyword evidence="3" id="KW-1185">Reference proteome</keyword>
<accession>A0AAD4QS20</accession>
<keyword evidence="1" id="KW-0732">Signal</keyword>
<comment type="caution">
    <text evidence="2">The sequence shown here is derived from an EMBL/GenBank/DDBJ whole genome shotgun (WGS) entry which is preliminary data.</text>
</comment>
<gene>
    <name evidence="2" type="ORF">DdX_20001</name>
</gene>
<feature type="chain" id="PRO_5042182952" evidence="1">
    <location>
        <begin position="25"/>
        <end position="258"/>
    </location>
</feature>
<protein>
    <submittedName>
        <fullName evidence="2">Uncharacterized protein</fullName>
    </submittedName>
</protein>
<reference evidence="2" key="1">
    <citation type="submission" date="2022-01" db="EMBL/GenBank/DDBJ databases">
        <title>Genome Sequence Resource for Two Populations of Ditylenchus destructor, the Migratory Endoparasitic Phytonematode.</title>
        <authorList>
            <person name="Zhang H."/>
            <person name="Lin R."/>
            <person name="Xie B."/>
        </authorList>
    </citation>
    <scope>NUCLEOTIDE SEQUENCE</scope>
    <source>
        <strain evidence="2">BazhouSP</strain>
    </source>
</reference>
<evidence type="ECO:0000313" key="3">
    <source>
        <dbReference type="Proteomes" id="UP001201812"/>
    </source>
</evidence>
<evidence type="ECO:0000256" key="1">
    <source>
        <dbReference type="SAM" id="SignalP"/>
    </source>
</evidence>
<dbReference type="EMBL" id="JAKKPZ010000485">
    <property type="protein sequence ID" value="KAI1694653.1"/>
    <property type="molecule type" value="Genomic_DNA"/>
</dbReference>
<sequence length="258" mass="29509">MPDVFLRPFLLVAYCALVIAPTMSEIYKVEVLDVTWKNLLKIISFNTPYVSLDELWSNIYQIPFIVERRSVPRYSKYVHLTIVTPGQPYVKINNEKPAEPNTNIYVADSVIFLSVFHPQYNVLCVTKDESPTENGRPTLHFNWKIMAKSKASGKTSVTGKKSILLDIVRTSRKIVNPNYIWREANWRTEESRSDSSADLSVWHNVNRIHVKAYDHNGKVTTDVKLLKDSKPKAHQQLNAENGVIYVDLENGNESGKCI</sequence>
<evidence type="ECO:0000313" key="2">
    <source>
        <dbReference type="EMBL" id="KAI1694653.1"/>
    </source>
</evidence>
<feature type="signal peptide" evidence="1">
    <location>
        <begin position="1"/>
        <end position="24"/>
    </location>
</feature>
<organism evidence="2 3">
    <name type="scientific">Ditylenchus destructor</name>
    <dbReference type="NCBI Taxonomy" id="166010"/>
    <lineage>
        <taxon>Eukaryota</taxon>
        <taxon>Metazoa</taxon>
        <taxon>Ecdysozoa</taxon>
        <taxon>Nematoda</taxon>
        <taxon>Chromadorea</taxon>
        <taxon>Rhabditida</taxon>
        <taxon>Tylenchina</taxon>
        <taxon>Tylenchomorpha</taxon>
        <taxon>Sphaerularioidea</taxon>
        <taxon>Anguinidae</taxon>
        <taxon>Anguininae</taxon>
        <taxon>Ditylenchus</taxon>
    </lineage>
</organism>
<name>A0AAD4QS20_9BILA</name>